<keyword evidence="1" id="KW-0472">Membrane</keyword>
<sequence>MEFVYTAMEAGVTLALTFPVVGLQVYWDYMKLHPSNGTDFDWAELVVIPVLHVTFPLMAAVVFAVNAKRRSGQIRNAMAVCAIFTCNEAFVRLLIACWKITQGYTEFAVYEIGLSFLYSLIIPFVWYGCLVH</sequence>
<feature type="transmembrane region" description="Helical" evidence="1">
    <location>
        <begin position="107"/>
        <end position="130"/>
    </location>
</feature>
<comment type="caution">
    <text evidence="2">The sequence shown here is derived from an EMBL/GenBank/DDBJ whole genome shotgun (WGS) entry which is preliminary data.</text>
</comment>
<keyword evidence="1" id="KW-1133">Transmembrane helix</keyword>
<organism evidence="2 3">
    <name type="scientific">Steinernema carpocapsae</name>
    <name type="common">Entomopathogenic nematode</name>
    <dbReference type="NCBI Taxonomy" id="34508"/>
    <lineage>
        <taxon>Eukaryota</taxon>
        <taxon>Metazoa</taxon>
        <taxon>Ecdysozoa</taxon>
        <taxon>Nematoda</taxon>
        <taxon>Chromadorea</taxon>
        <taxon>Rhabditida</taxon>
        <taxon>Tylenchina</taxon>
        <taxon>Panagrolaimomorpha</taxon>
        <taxon>Strongyloidoidea</taxon>
        <taxon>Steinernematidae</taxon>
        <taxon>Steinernema</taxon>
    </lineage>
</organism>
<accession>A0A4V6I7F8</accession>
<proteinExistence type="predicted"/>
<dbReference type="EMBL" id="AZBU02000001">
    <property type="protein sequence ID" value="TMS33963.1"/>
    <property type="molecule type" value="Genomic_DNA"/>
</dbReference>
<feature type="transmembrane region" description="Helical" evidence="1">
    <location>
        <begin position="46"/>
        <end position="65"/>
    </location>
</feature>
<keyword evidence="1" id="KW-0812">Transmembrane</keyword>
<dbReference type="EMBL" id="CM016762">
    <property type="protein sequence ID" value="TMS33963.1"/>
    <property type="molecule type" value="Genomic_DNA"/>
</dbReference>
<evidence type="ECO:0000313" key="2">
    <source>
        <dbReference type="EMBL" id="TMS33963.1"/>
    </source>
</evidence>
<dbReference type="Proteomes" id="UP000298663">
    <property type="component" value="Chromosome X"/>
</dbReference>
<evidence type="ECO:0000256" key="1">
    <source>
        <dbReference type="SAM" id="Phobius"/>
    </source>
</evidence>
<evidence type="ECO:0000313" key="3">
    <source>
        <dbReference type="Proteomes" id="UP000298663"/>
    </source>
</evidence>
<gene>
    <name evidence="2" type="ORF">L596_001640</name>
</gene>
<reference evidence="2 3" key="2">
    <citation type="journal article" date="2019" name="G3 (Bethesda)">
        <title>Hybrid Assembly of the Genome of the Entomopathogenic Nematode Steinernema carpocapsae Identifies the X-Chromosome.</title>
        <authorList>
            <person name="Serra L."/>
            <person name="Macchietto M."/>
            <person name="Macias-Munoz A."/>
            <person name="McGill C.J."/>
            <person name="Rodriguez I.M."/>
            <person name="Rodriguez B."/>
            <person name="Murad R."/>
            <person name="Mortazavi A."/>
        </authorList>
    </citation>
    <scope>NUCLEOTIDE SEQUENCE [LARGE SCALE GENOMIC DNA]</scope>
    <source>
        <strain evidence="2 3">ALL</strain>
    </source>
</reference>
<name>A0A4V6I7F8_STECR</name>
<feature type="transmembrane region" description="Helical" evidence="1">
    <location>
        <begin position="77"/>
        <end position="101"/>
    </location>
</feature>
<dbReference type="AlphaFoldDB" id="A0A4V6I7F8"/>
<reference evidence="2 3" key="1">
    <citation type="journal article" date="2015" name="Genome Biol.">
        <title>Comparative genomics of Steinernema reveals deeply conserved gene regulatory networks.</title>
        <authorList>
            <person name="Dillman A.R."/>
            <person name="Macchietto M."/>
            <person name="Porter C.F."/>
            <person name="Rogers A."/>
            <person name="Williams B."/>
            <person name="Antoshechkin I."/>
            <person name="Lee M.M."/>
            <person name="Goodwin Z."/>
            <person name="Lu X."/>
            <person name="Lewis E.E."/>
            <person name="Goodrich-Blair H."/>
            <person name="Stock S.P."/>
            <person name="Adams B.J."/>
            <person name="Sternberg P.W."/>
            <person name="Mortazavi A."/>
        </authorList>
    </citation>
    <scope>NUCLEOTIDE SEQUENCE [LARGE SCALE GENOMIC DNA]</scope>
    <source>
        <strain evidence="2 3">ALL</strain>
    </source>
</reference>
<protein>
    <submittedName>
        <fullName evidence="2">Uncharacterized protein</fullName>
    </submittedName>
</protein>
<keyword evidence="3" id="KW-1185">Reference proteome</keyword>